<accession>A0A7J0CXI7</accession>
<dbReference type="AlphaFoldDB" id="A0A7J0CXI7"/>
<evidence type="ECO:0000313" key="1">
    <source>
        <dbReference type="EMBL" id="GFN06614.1"/>
    </source>
</evidence>
<organism evidence="1 2">
    <name type="scientific">Streptomyces microflavus</name>
    <name type="common">Streptomyces lipmanii</name>
    <dbReference type="NCBI Taxonomy" id="1919"/>
    <lineage>
        <taxon>Bacteria</taxon>
        <taxon>Bacillati</taxon>
        <taxon>Actinomycetota</taxon>
        <taxon>Actinomycetes</taxon>
        <taxon>Kitasatosporales</taxon>
        <taxon>Streptomycetaceae</taxon>
        <taxon>Streptomyces</taxon>
    </lineage>
</organism>
<name>A0A7J0CXI7_STRMI</name>
<comment type="caution">
    <text evidence="1">The sequence shown here is derived from an EMBL/GenBank/DDBJ whole genome shotgun (WGS) entry which is preliminary data.</text>
</comment>
<reference evidence="1 2" key="1">
    <citation type="submission" date="2020-05" db="EMBL/GenBank/DDBJ databases">
        <title>Whole genome shotgun sequence of Streptomyces microflavus NBRC 13062.</title>
        <authorList>
            <person name="Komaki H."/>
            <person name="Tamura T."/>
        </authorList>
    </citation>
    <scope>NUCLEOTIDE SEQUENCE [LARGE SCALE GENOMIC DNA]</scope>
    <source>
        <strain evidence="1 2">NBRC 13062</strain>
    </source>
</reference>
<dbReference type="Proteomes" id="UP000498740">
    <property type="component" value="Unassembled WGS sequence"/>
</dbReference>
<gene>
    <name evidence="1" type="ORF">Smic_51700</name>
</gene>
<proteinExistence type="predicted"/>
<protein>
    <submittedName>
        <fullName evidence="1">Uncharacterized protein</fullName>
    </submittedName>
</protein>
<evidence type="ECO:0000313" key="2">
    <source>
        <dbReference type="Proteomes" id="UP000498740"/>
    </source>
</evidence>
<sequence length="131" mass="14336">MFRFQLIIDSQLIGDAEPCILGTAMARLRGLAHLEDDRLGLLFSNRDAVLSALLAEEELHDRTTLSIAESLDDWLIHGYVYKGDVVVVARGDEDGSLMGPTLVSVVASVEYDPIIEAVRGYWSSVNSSSIL</sequence>
<dbReference type="EMBL" id="BLWD01000001">
    <property type="protein sequence ID" value="GFN06614.1"/>
    <property type="molecule type" value="Genomic_DNA"/>
</dbReference>
<dbReference type="RefSeq" id="WP_158706580.1">
    <property type="nucleotide sequence ID" value="NZ_BMUG01000009.1"/>
</dbReference>